<protein>
    <recommendedName>
        <fullName evidence="7">Lysozyme</fullName>
        <ecNumber evidence="7">3.2.1.17</ecNumber>
    </recommendedName>
</protein>
<dbReference type="HAMAP" id="MF_04110">
    <property type="entry name" value="ENDOLYSIN_T4"/>
    <property type="match status" value="1"/>
</dbReference>
<organism evidence="8">
    <name type="scientific">Candidatus Kentrum sp. TC</name>
    <dbReference type="NCBI Taxonomy" id="2126339"/>
    <lineage>
        <taxon>Bacteria</taxon>
        <taxon>Pseudomonadati</taxon>
        <taxon>Pseudomonadota</taxon>
        <taxon>Gammaproteobacteria</taxon>
        <taxon>Candidatus Kentrum</taxon>
    </lineage>
</organism>
<dbReference type="AlphaFoldDB" id="A0A451A1H6"/>
<dbReference type="PANTHER" id="PTHR38107:SF3">
    <property type="entry name" value="LYSOZYME RRRD-RELATED"/>
    <property type="match status" value="1"/>
</dbReference>
<dbReference type="GO" id="GO:0016998">
    <property type="term" value="P:cell wall macromolecule catabolic process"/>
    <property type="evidence" value="ECO:0007669"/>
    <property type="project" value="InterPro"/>
</dbReference>
<comment type="similarity">
    <text evidence="7">Belongs to the glycosyl hydrolase 24 family.</text>
</comment>
<dbReference type="GO" id="GO:0003796">
    <property type="term" value="F:lysozyme activity"/>
    <property type="evidence" value="ECO:0007669"/>
    <property type="project" value="UniProtKB-EC"/>
</dbReference>
<proteinExistence type="inferred from homology"/>
<evidence type="ECO:0000313" key="8">
    <source>
        <dbReference type="EMBL" id="VFK59884.1"/>
    </source>
</evidence>
<evidence type="ECO:0000256" key="1">
    <source>
        <dbReference type="ARBA" id="ARBA00000632"/>
    </source>
</evidence>
<keyword evidence="4 7" id="KW-0378">Hydrolase</keyword>
<keyword evidence="3 7" id="KW-0081">Bacteriolytic enzyme</keyword>
<dbReference type="InterPro" id="IPR034690">
    <property type="entry name" value="Endolysin_T4_type"/>
</dbReference>
<dbReference type="InterPro" id="IPR002196">
    <property type="entry name" value="Glyco_hydro_24"/>
</dbReference>
<reference evidence="8" key="1">
    <citation type="submission" date="2019-02" db="EMBL/GenBank/DDBJ databases">
        <authorList>
            <person name="Gruber-Vodicka R. H."/>
            <person name="Seah K. B. B."/>
        </authorList>
    </citation>
    <scope>NUCLEOTIDE SEQUENCE</scope>
    <source>
        <strain evidence="8">BECK_BZ126</strain>
    </source>
</reference>
<dbReference type="PANTHER" id="PTHR38107">
    <property type="match status" value="1"/>
</dbReference>
<evidence type="ECO:0000256" key="2">
    <source>
        <dbReference type="ARBA" id="ARBA00022529"/>
    </source>
</evidence>
<dbReference type="Gene3D" id="1.10.530.40">
    <property type="match status" value="1"/>
</dbReference>
<keyword evidence="6 7" id="KW-0326">Glycosidase</keyword>
<evidence type="ECO:0000256" key="6">
    <source>
        <dbReference type="ARBA" id="ARBA00023295"/>
    </source>
</evidence>
<dbReference type="InterPro" id="IPR023346">
    <property type="entry name" value="Lysozyme-like_dom_sf"/>
</dbReference>
<dbReference type="GO" id="GO:0009253">
    <property type="term" value="P:peptidoglycan catabolic process"/>
    <property type="evidence" value="ECO:0007669"/>
    <property type="project" value="InterPro"/>
</dbReference>
<gene>
    <name evidence="8" type="ORF">BECKTC1821F_GA0114240_103820</name>
</gene>
<dbReference type="InterPro" id="IPR023347">
    <property type="entry name" value="Lysozyme_dom_sf"/>
</dbReference>
<dbReference type="CDD" id="cd00737">
    <property type="entry name" value="lyz_endolysin_autolysin"/>
    <property type="match status" value="1"/>
</dbReference>
<dbReference type="GO" id="GO:0031640">
    <property type="term" value="P:killing of cells of another organism"/>
    <property type="evidence" value="ECO:0007669"/>
    <property type="project" value="UniProtKB-KW"/>
</dbReference>
<name>A0A451A1H6_9GAMM</name>
<keyword evidence="5" id="KW-1035">Host cytoplasm</keyword>
<dbReference type="InterPro" id="IPR033907">
    <property type="entry name" value="Endolysin_autolysin"/>
</dbReference>
<dbReference type="EC" id="3.2.1.17" evidence="7"/>
<dbReference type="GO" id="GO:0042742">
    <property type="term" value="P:defense response to bacterium"/>
    <property type="evidence" value="ECO:0007669"/>
    <property type="project" value="UniProtKB-KW"/>
</dbReference>
<evidence type="ECO:0000256" key="4">
    <source>
        <dbReference type="ARBA" id="ARBA00022801"/>
    </source>
</evidence>
<evidence type="ECO:0000256" key="5">
    <source>
        <dbReference type="ARBA" id="ARBA00023200"/>
    </source>
</evidence>
<evidence type="ECO:0000256" key="7">
    <source>
        <dbReference type="RuleBase" id="RU003788"/>
    </source>
</evidence>
<dbReference type="Pfam" id="PF00959">
    <property type="entry name" value="Phage_lysozyme"/>
    <property type="match status" value="1"/>
</dbReference>
<dbReference type="SUPFAM" id="SSF53955">
    <property type="entry name" value="Lysozyme-like"/>
    <property type="match status" value="1"/>
</dbReference>
<comment type="catalytic activity">
    <reaction evidence="1 7">
        <text>Hydrolysis of (1-&gt;4)-beta-linkages between N-acetylmuramic acid and N-acetyl-D-glucosamine residues in a peptidoglycan and between N-acetyl-D-glucosamine residues in chitodextrins.</text>
        <dbReference type="EC" id="3.2.1.17"/>
    </reaction>
</comment>
<keyword evidence="2 7" id="KW-0929">Antimicrobial</keyword>
<dbReference type="InterPro" id="IPR051018">
    <property type="entry name" value="Bacteriophage_GH24"/>
</dbReference>
<evidence type="ECO:0000256" key="3">
    <source>
        <dbReference type="ARBA" id="ARBA00022638"/>
    </source>
</evidence>
<sequence>MLPEKLLQLARRFEGLSLVPYICPAGVPTIGYGHTGRDVPAMGRIDRETAEAFLYIDMARAFVGAGKASPVLWTDEMKHAAIADFCFNLGVGRYRTSTLRRKGVDKGNWPRAAKELRRWVWGGGRRLPGLVRRREAEVALLLGNPAGGDSRSGGRQDG</sequence>
<accession>A0A451A1H6</accession>
<dbReference type="EMBL" id="CAADFW010000038">
    <property type="protein sequence ID" value="VFK59884.1"/>
    <property type="molecule type" value="Genomic_DNA"/>
</dbReference>